<keyword evidence="2" id="KW-1185">Reference proteome</keyword>
<name>A0A5C8ZU90_9GAMM</name>
<dbReference type="RefSeq" id="WP_148069265.1">
    <property type="nucleotide sequence ID" value="NZ_VRZA01000005.1"/>
</dbReference>
<reference evidence="1 2" key="1">
    <citation type="submission" date="2019-08" db="EMBL/GenBank/DDBJ databases">
        <title>Parahaliea maris sp. nov., isolated from the surface seawater.</title>
        <authorList>
            <person name="Liu Y."/>
        </authorList>
    </citation>
    <scope>NUCLEOTIDE SEQUENCE [LARGE SCALE GENOMIC DNA]</scope>
    <source>
        <strain evidence="1 2">HSLHS9</strain>
    </source>
</reference>
<dbReference type="AlphaFoldDB" id="A0A5C8ZU90"/>
<sequence length="244" mass="27159">MTANVTPLPPEQCGMRHRSYRGKFLYVTEGVGEMGREYFDVTVQPGGSRTLRARCEMDDYRLLRDVVMSVGQDWRPVDAFVRLTAEEQFVGSSWYRFDGCDAECEGLTAEGGRISRRASHHSEIECFGTHSLHGDAWLVGRLRNFTGEMKDFEIATFATSTLANGGSGPDLIHLEAGFSTSHDLGLDEVTVPAGTFNAQRVLIEVPGVDDFEIWAYGQDCVPVQVISHGLNQYYHLVELEGEVE</sequence>
<gene>
    <name evidence="1" type="ORF">FV139_14975</name>
</gene>
<comment type="caution">
    <text evidence="1">The sequence shown here is derived from an EMBL/GenBank/DDBJ whole genome shotgun (WGS) entry which is preliminary data.</text>
</comment>
<accession>A0A5C8ZU90</accession>
<evidence type="ECO:0000313" key="1">
    <source>
        <dbReference type="EMBL" id="TXS92026.1"/>
    </source>
</evidence>
<evidence type="ECO:0000313" key="2">
    <source>
        <dbReference type="Proteomes" id="UP000321039"/>
    </source>
</evidence>
<protein>
    <recommendedName>
        <fullName evidence="3">DUF3108 domain-containing protein</fullName>
    </recommendedName>
</protein>
<proteinExistence type="predicted"/>
<dbReference type="EMBL" id="VRZA01000005">
    <property type="protein sequence ID" value="TXS92026.1"/>
    <property type="molecule type" value="Genomic_DNA"/>
</dbReference>
<evidence type="ECO:0008006" key="3">
    <source>
        <dbReference type="Google" id="ProtNLM"/>
    </source>
</evidence>
<organism evidence="1 2">
    <name type="scientific">Parahaliea maris</name>
    <dbReference type="NCBI Taxonomy" id="2716870"/>
    <lineage>
        <taxon>Bacteria</taxon>
        <taxon>Pseudomonadati</taxon>
        <taxon>Pseudomonadota</taxon>
        <taxon>Gammaproteobacteria</taxon>
        <taxon>Cellvibrionales</taxon>
        <taxon>Halieaceae</taxon>
        <taxon>Parahaliea</taxon>
    </lineage>
</organism>
<dbReference type="Proteomes" id="UP000321039">
    <property type="component" value="Unassembled WGS sequence"/>
</dbReference>